<dbReference type="InterPro" id="IPR031571">
    <property type="entry name" value="RcpC_dom"/>
</dbReference>
<reference evidence="4 5" key="1">
    <citation type="journal article" date="2017" name="ISME J.">
        <title>Potential for microbial H2 and metal transformations associated with novel bacteria and archaea in deep terrestrial subsurface sediments.</title>
        <authorList>
            <person name="Hernsdorf A.W."/>
            <person name="Amano Y."/>
            <person name="Miyakawa K."/>
            <person name="Ise K."/>
            <person name="Suzuki Y."/>
            <person name="Anantharaman K."/>
            <person name="Probst A."/>
            <person name="Burstein D."/>
            <person name="Thomas B.C."/>
            <person name="Banfield J.F."/>
        </authorList>
    </citation>
    <scope>NUCLEOTIDE SEQUENCE [LARGE SCALE GENOMIC DNA]</scope>
    <source>
        <strain evidence="4">HGW-Wallbacteria-1</strain>
    </source>
</reference>
<organism evidence="4 5">
    <name type="scientific">Candidatus Wallbacteria bacterium HGW-Wallbacteria-1</name>
    <dbReference type="NCBI Taxonomy" id="2013854"/>
    <lineage>
        <taxon>Bacteria</taxon>
        <taxon>Candidatus Walliibacteriota</taxon>
    </lineage>
</organism>
<feature type="coiled-coil region" evidence="1">
    <location>
        <begin position="34"/>
        <end position="61"/>
    </location>
</feature>
<sequence>MRNKRMLIFAVLFAILAVVMFKVYTRKQQEIRDMETKAATAKLLEVQKQQAEEMKAKLQAVAIVSARVDIQENTRITEDMLVMWEILKSSASQDMLTWDRRGEIIGMVTRFPVFKGEPISKNKLASKQKSPKLSYQINPGMRAVSIKIDQVSSVSGFIKQNDTVDIIATFANRGKESVAFSRTILQNVRVIAIGNKFILGGGETISSGGGSGDVAPPGEGPPAEGGGPAQGEGPVQMGVTANTITLEVSLKDSERLTLALQESKLQLVLRNPSYRDYDSTKGIDQGTLMLGPSESDIMEQQERVRRSEKKEVIIRNGNVEQKVYVDKVN</sequence>
<feature type="region of interest" description="Disordered" evidence="2">
    <location>
        <begin position="208"/>
        <end position="236"/>
    </location>
</feature>
<protein>
    <submittedName>
        <fullName evidence="4">Flp pilus assembly protein CpaB</fullName>
    </submittedName>
</protein>
<keyword evidence="1" id="KW-0175">Coiled coil</keyword>
<dbReference type="InterPro" id="IPR017592">
    <property type="entry name" value="Pilus_assmbl_Flp-typ_CpaB"/>
</dbReference>
<proteinExistence type="predicted"/>
<dbReference type="NCBIfam" id="TIGR03177">
    <property type="entry name" value="pilus_cpaB"/>
    <property type="match status" value="1"/>
</dbReference>
<comment type="caution">
    <text evidence="4">The sequence shown here is derived from an EMBL/GenBank/DDBJ whole genome shotgun (WGS) entry which is preliminary data.</text>
</comment>
<gene>
    <name evidence="4" type="primary">cpaB</name>
    <name evidence="4" type="ORF">CVV64_08450</name>
</gene>
<accession>A0A2N1PPX7</accession>
<evidence type="ECO:0000256" key="2">
    <source>
        <dbReference type="SAM" id="MobiDB-lite"/>
    </source>
</evidence>
<dbReference type="AlphaFoldDB" id="A0A2N1PPX7"/>
<evidence type="ECO:0000259" key="3">
    <source>
        <dbReference type="SMART" id="SM00858"/>
    </source>
</evidence>
<dbReference type="Proteomes" id="UP000233256">
    <property type="component" value="Unassembled WGS sequence"/>
</dbReference>
<feature type="domain" description="SAF" evidence="3">
    <location>
        <begin position="61"/>
        <end position="125"/>
    </location>
</feature>
<dbReference type="InterPro" id="IPR013974">
    <property type="entry name" value="SAF"/>
</dbReference>
<dbReference type="SMART" id="SM00858">
    <property type="entry name" value="SAF"/>
    <property type="match status" value="1"/>
</dbReference>
<dbReference type="Pfam" id="PF16976">
    <property type="entry name" value="RcpC"/>
    <property type="match status" value="1"/>
</dbReference>
<evidence type="ECO:0000256" key="1">
    <source>
        <dbReference type="SAM" id="Coils"/>
    </source>
</evidence>
<name>A0A2N1PPX7_9BACT</name>
<evidence type="ECO:0000313" key="4">
    <source>
        <dbReference type="EMBL" id="PKK90384.1"/>
    </source>
</evidence>
<dbReference type="EMBL" id="PGXC01000005">
    <property type="protein sequence ID" value="PKK90384.1"/>
    <property type="molecule type" value="Genomic_DNA"/>
</dbReference>
<dbReference type="CDD" id="cd11614">
    <property type="entry name" value="SAF_CpaB_FlgA_like"/>
    <property type="match status" value="1"/>
</dbReference>
<evidence type="ECO:0000313" key="5">
    <source>
        <dbReference type="Proteomes" id="UP000233256"/>
    </source>
</evidence>